<dbReference type="EMBL" id="JBHLTL010000006">
    <property type="protein sequence ID" value="MFC0590374.1"/>
    <property type="molecule type" value="Genomic_DNA"/>
</dbReference>
<name>A0ABV6PKK0_9SPHN</name>
<accession>A0ABV6PKK0</accession>
<keyword evidence="2" id="KW-1185">Reference proteome</keyword>
<organism evidence="1 2">
    <name type="scientific">Novosphingobium aquiterrae</name>
    <dbReference type="NCBI Taxonomy" id="624388"/>
    <lineage>
        <taxon>Bacteria</taxon>
        <taxon>Pseudomonadati</taxon>
        <taxon>Pseudomonadota</taxon>
        <taxon>Alphaproteobacteria</taxon>
        <taxon>Sphingomonadales</taxon>
        <taxon>Sphingomonadaceae</taxon>
        <taxon>Novosphingobium</taxon>
    </lineage>
</organism>
<evidence type="ECO:0000313" key="1">
    <source>
        <dbReference type="EMBL" id="MFC0590374.1"/>
    </source>
</evidence>
<evidence type="ECO:0000313" key="2">
    <source>
        <dbReference type="Proteomes" id="UP001589943"/>
    </source>
</evidence>
<gene>
    <name evidence="1" type="ORF">ACFFF7_13220</name>
</gene>
<protein>
    <recommendedName>
        <fullName evidence="3">Transposase</fullName>
    </recommendedName>
</protein>
<evidence type="ECO:0008006" key="3">
    <source>
        <dbReference type="Google" id="ProtNLM"/>
    </source>
</evidence>
<reference evidence="1 2" key="1">
    <citation type="submission" date="2024-09" db="EMBL/GenBank/DDBJ databases">
        <authorList>
            <person name="Sun Q."/>
            <person name="Mori K."/>
        </authorList>
    </citation>
    <scope>NUCLEOTIDE SEQUENCE [LARGE SCALE GENOMIC DNA]</scope>
    <source>
        <strain evidence="1 2">NCAIM B.02537</strain>
    </source>
</reference>
<dbReference type="RefSeq" id="WP_379481814.1">
    <property type="nucleotide sequence ID" value="NZ_JBHLTL010000006.1"/>
</dbReference>
<dbReference type="Proteomes" id="UP001589943">
    <property type="component" value="Unassembled WGS sequence"/>
</dbReference>
<sequence>MGFLIDAATKAVIGFQGLIMRTLQNLAEIIVRTCNNAAFMQGCR</sequence>
<comment type="caution">
    <text evidence="1">The sequence shown here is derived from an EMBL/GenBank/DDBJ whole genome shotgun (WGS) entry which is preliminary data.</text>
</comment>
<proteinExistence type="predicted"/>